<feature type="domain" description="Penicillin-binding protein dimerisation" evidence="5">
    <location>
        <begin position="153"/>
        <end position="312"/>
    </location>
</feature>
<dbReference type="GO" id="GO:0071972">
    <property type="term" value="F:peptidoglycan L,D-transpeptidase activity"/>
    <property type="evidence" value="ECO:0007669"/>
    <property type="project" value="TreeGrafter"/>
</dbReference>
<sequence length="674" mass="74422">MRGFSKKTILGFMMIILISLFTVGCSKTDKVQNAFNEYKDKWIAKDFKSMYAMLSTESKAYITEEKFVERYNNIYDAIEANNIAIENNGEVEKAENENVLPFKLSMDTVAGSIDLQDYKVKIIKEDKEYKIKWDESLIFPKMIPNDKVRVDDKEASRGKILDRNNKELAVDGELSIIGIHPVVFDKENKEEKIKEMAETLDISVETIESKLNNNSNPDHFVPIVDILSNDEKTKKLSGRVDEGILIKTKKSRIYSDSEALGALVGYIGPVTEEELQQNSGKGYGLHSLIGKAGIEKVYEDTLKGKNGAKIYIERGSESIPIAERELENGKDVKLSIDSELQAKVYAEMNGDKGAATAVDPKTGEVLAMVTSPSYNSNVFTTYITKAQSQKWEGNKKADMENRFNDVYSPGSVMKLITATAGLDNGIIDMTGTKDIKGISWQKDTSWGGYSVTRVTDPGRPINLRDAVKYSDNIYFAQVALELGSEKYIETAKKFGIGDKLEFDYPMDNSQISNDGKLDKEILLADTAYGQGEVMVSPLEVALAYSALGNKGNIMNPRLVLSENPEAKVLKEKTISEANLSNLVEAFSAPIKDADGTAAGAKINGVNLAGKTGTAEIKSSQSDENGKEDAWFVALDTDDSKIVLSMIIEDVKNRGGSSVVIPKVKNSIEYYLNSK</sequence>
<evidence type="ECO:0000256" key="1">
    <source>
        <dbReference type="ARBA" id="ARBA00004370"/>
    </source>
</evidence>
<evidence type="ECO:0000313" key="7">
    <source>
        <dbReference type="EMBL" id="SHH73451.1"/>
    </source>
</evidence>
<accession>A0A1M5VE42</accession>
<dbReference type="SUPFAM" id="SSF56519">
    <property type="entry name" value="Penicillin binding protein dimerisation domain"/>
    <property type="match status" value="1"/>
</dbReference>
<dbReference type="InterPro" id="IPR001460">
    <property type="entry name" value="PCN-bd_Tpept"/>
</dbReference>
<comment type="subcellular location">
    <subcellularLocation>
        <location evidence="1">Membrane</location>
    </subcellularLocation>
</comment>
<dbReference type="InterPro" id="IPR005311">
    <property type="entry name" value="PBP_dimer"/>
</dbReference>
<dbReference type="InterPro" id="IPR050515">
    <property type="entry name" value="Beta-lactam/transpept"/>
</dbReference>
<evidence type="ECO:0000259" key="4">
    <source>
        <dbReference type="Pfam" id="PF00905"/>
    </source>
</evidence>
<dbReference type="GO" id="GO:0008658">
    <property type="term" value="F:penicillin binding"/>
    <property type="evidence" value="ECO:0007669"/>
    <property type="project" value="InterPro"/>
</dbReference>
<feature type="domain" description="NTF2-like N-terminal transpeptidase" evidence="6">
    <location>
        <begin position="32"/>
        <end position="145"/>
    </location>
</feature>
<dbReference type="GO" id="GO:0071555">
    <property type="term" value="P:cell wall organization"/>
    <property type="evidence" value="ECO:0007669"/>
    <property type="project" value="TreeGrafter"/>
</dbReference>
<gene>
    <name evidence="7" type="ORF">SAMN02745196_01250</name>
</gene>
<dbReference type="InterPro" id="IPR012338">
    <property type="entry name" value="Beta-lactam/transpept-like"/>
</dbReference>
<dbReference type="GO" id="GO:0005886">
    <property type="term" value="C:plasma membrane"/>
    <property type="evidence" value="ECO:0007669"/>
    <property type="project" value="TreeGrafter"/>
</dbReference>
<dbReference type="EMBL" id="FQXP01000004">
    <property type="protein sequence ID" value="SHH73451.1"/>
    <property type="molecule type" value="Genomic_DNA"/>
</dbReference>
<dbReference type="PANTHER" id="PTHR30627">
    <property type="entry name" value="PEPTIDOGLYCAN D,D-TRANSPEPTIDASE"/>
    <property type="match status" value="1"/>
</dbReference>
<evidence type="ECO:0000256" key="3">
    <source>
        <dbReference type="ARBA" id="ARBA00023136"/>
    </source>
</evidence>
<evidence type="ECO:0000256" key="2">
    <source>
        <dbReference type="ARBA" id="ARBA00007171"/>
    </source>
</evidence>
<feature type="domain" description="Penicillin-binding protein transpeptidase" evidence="4">
    <location>
        <begin position="353"/>
        <end position="665"/>
    </location>
</feature>
<keyword evidence="3" id="KW-0472">Membrane</keyword>
<evidence type="ECO:0000313" key="8">
    <source>
        <dbReference type="Proteomes" id="UP000184526"/>
    </source>
</evidence>
<dbReference type="PANTHER" id="PTHR30627:SF25">
    <property type="entry name" value="PENICILLIN-BINDING PROTEIN 3"/>
    <property type="match status" value="1"/>
</dbReference>
<dbReference type="Gene3D" id="3.40.710.10">
    <property type="entry name" value="DD-peptidase/beta-lactamase superfamily"/>
    <property type="match status" value="1"/>
</dbReference>
<dbReference type="InterPro" id="IPR036138">
    <property type="entry name" value="PBP_dimer_sf"/>
</dbReference>
<dbReference type="STRING" id="1121306.SAMN02745196_01250"/>
<dbReference type="Gene3D" id="3.30.1390.30">
    <property type="entry name" value="Penicillin-binding protein 2a, domain 3"/>
    <property type="match status" value="1"/>
</dbReference>
<dbReference type="Proteomes" id="UP000184526">
    <property type="component" value="Unassembled WGS sequence"/>
</dbReference>
<dbReference type="Gene3D" id="3.10.450.100">
    <property type="entry name" value="NTF2-like, domain 1"/>
    <property type="match status" value="1"/>
</dbReference>
<dbReference type="Pfam" id="PF03717">
    <property type="entry name" value="PBP_dimer"/>
    <property type="match status" value="1"/>
</dbReference>
<dbReference type="Pfam" id="PF05223">
    <property type="entry name" value="MecA_N"/>
    <property type="match status" value="1"/>
</dbReference>
<dbReference type="InterPro" id="IPR032710">
    <property type="entry name" value="NTF2-like_dom_sf"/>
</dbReference>
<reference evidence="7 8" key="1">
    <citation type="submission" date="2016-11" db="EMBL/GenBank/DDBJ databases">
        <authorList>
            <person name="Jaros S."/>
            <person name="Januszkiewicz K."/>
            <person name="Wedrychowicz H."/>
        </authorList>
    </citation>
    <scope>NUCLEOTIDE SEQUENCE [LARGE SCALE GENOMIC DNA]</scope>
    <source>
        <strain evidence="7 8">DSM 3089</strain>
    </source>
</reference>
<evidence type="ECO:0000259" key="6">
    <source>
        <dbReference type="Pfam" id="PF05223"/>
    </source>
</evidence>
<dbReference type="InterPro" id="IPR007887">
    <property type="entry name" value="MecA_N"/>
</dbReference>
<dbReference type="RefSeq" id="WP_072831133.1">
    <property type="nucleotide sequence ID" value="NZ_FQXP01000004.1"/>
</dbReference>
<dbReference type="Pfam" id="PF00905">
    <property type="entry name" value="Transpeptidase"/>
    <property type="match status" value="1"/>
</dbReference>
<proteinExistence type="inferred from homology"/>
<dbReference type="Gene3D" id="3.90.1310.10">
    <property type="entry name" value="Penicillin-binding protein 2a (Domain 2)"/>
    <property type="match status" value="1"/>
</dbReference>
<dbReference type="OrthoDB" id="9766847at2"/>
<dbReference type="SUPFAM" id="SSF54427">
    <property type="entry name" value="NTF2-like"/>
    <property type="match status" value="1"/>
</dbReference>
<dbReference type="AlphaFoldDB" id="A0A1M5VE42"/>
<protein>
    <submittedName>
        <fullName evidence="7">Penicillin-binding protein</fullName>
    </submittedName>
</protein>
<organism evidence="7 8">
    <name type="scientific">Clostridium collagenovorans DSM 3089</name>
    <dbReference type="NCBI Taxonomy" id="1121306"/>
    <lineage>
        <taxon>Bacteria</taxon>
        <taxon>Bacillati</taxon>
        <taxon>Bacillota</taxon>
        <taxon>Clostridia</taxon>
        <taxon>Eubacteriales</taxon>
        <taxon>Clostridiaceae</taxon>
        <taxon>Clostridium</taxon>
    </lineage>
</organism>
<comment type="similarity">
    <text evidence="2">Belongs to the transpeptidase family.</text>
</comment>
<keyword evidence="8" id="KW-1185">Reference proteome</keyword>
<name>A0A1M5VE42_9CLOT</name>
<dbReference type="SUPFAM" id="SSF56601">
    <property type="entry name" value="beta-lactamase/transpeptidase-like"/>
    <property type="match status" value="1"/>
</dbReference>
<evidence type="ECO:0000259" key="5">
    <source>
        <dbReference type="Pfam" id="PF03717"/>
    </source>
</evidence>
<dbReference type="PROSITE" id="PS51257">
    <property type="entry name" value="PROKAR_LIPOPROTEIN"/>
    <property type="match status" value="1"/>
</dbReference>
<dbReference type="GO" id="GO:0046677">
    <property type="term" value="P:response to antibiotic"/>
    <property type="evidence" value="ECO:0007669"/>
    <property type="project" value="InterPro"/>
</dbReference>